<organism evidence="1 2">
    <name type="scientific">Cochliobolus heterostrophus (strain C5 / ATCC 48332 / race O)</name>
    <name type="common">Southern corn leaf blight fungus</name>
    <name type="synonym">Bipolaris maydis</name>
    <dbReference type="NCBI Taxonomy" id="701091"/>
    <lineage>
        <taxon>Eukaryota</taxon>
        <taxon>Fungi</taxon>
        <taxon>Dikarya</taxon>
        <taxon>Ascomycota</taxon>
        <taxon>Pezizomycotina</taxon>
        <taxon>Dothideomycetes</taxon>
        <taxon>Pleosporomycetidae</taxon>
        <taxon>Pleosporales</taxon>
        <taxon>Pleosporineae</taxon>
        <taxon>Pleosporaceae</taxon>
        <taxon>Bipolaris</taxon>
    </lineage>
</organism>
<protein>
    <submittedName>
        <fullName evidence="1">Uncharacterized protein</fullName>
    </submittedName>
</protein>
<evidence type="ECO:0000313" key="1">
    <source>
        <dbReference type="EMBL" id="EMD94877.1"/>
    </source>
</evidence>
<reference evidence="2" key="2">
    <citation type="journal article" date="2013" name="PLoS Genet.">
        <title>Comparative genome structure, secondary metabolite, and effector coding capacity across Cochliobolus pathogens.</title>
        <authorList>
            <person name="Condon B.J."/>
            <person name="Leng Y."/>
            <person name="Wu D."/>
            <person name="Bushley K.E."/>
            <person name="Ohm R.A."/>
            <person name="Otillar R."/>
            <person name="Martin J."/>
            <person name="Schackwitz W."/>
            <person name="Grimwood J."/>
            <person name="MohdZainudin N."/>
            <person name="Xue C."/>
            <person name="Wang R."/>
            <person name="Manning V.A."/>
            <person name="Dhillon B."/>
            <person name="Tu Z.J."/>
            <person name="Steffenson B.J."/>
            <person name="Salamov A."/>
            <person name="Sun H."/>
            <person name="Lowry S."/>
            <person name="LaButti K."/>
            <person name="Han J."/>
            <person name="Copeland A."/>
            <person name="Lindquist E."/>
            <person name="Barry K."/>
            <person name="Schmutz J."/>
            <person name="Baker S.E."/>
            <person name="Ciuffetti L.M."/>
            <person name="Grigoriev I.V."/>
            <person name="Zhong S."/>
            <person name="Turgeon B.G."/>
        </authorList>
    </citation>
    <scope>NUCLEOTIDE SEQUENCE [LARGE SCALE GENOMIC DNA]</scope>
    <source>
        <strain evidence="2">C5 / ATCC 48332 / race O</strain>
    </source>
</reference>
<dbReference type="AlphaFoldDB" id="M2V4H3"/>
<accession>M2V4H3</accession>
<evidence type="ECO:0000313" key="2">
    <source>
        <dbReference type="Proteomes" id="UP000016936"/>
    </source>
</evidence>
<feature type="non-terminal residue" evidence="1">
    <location>
        <position position="108"/>
    </location>
</feature>
<dbReference type="HOGENOM" id="CLU_2203170_0_0_1"/>
<dbReference type="OMA" id="SHYWHAS"/>
<feature type="non-terminal residue" evidence="1">
    <location>
        <position position="1"/>
    </location>
</feature>
<name>M2V4H3_COCH5</name>
<keyword evidence="2" id="KW-1185">Reference proteome</keyword>
<dbReference type="Proteomes" id="UP000016936">
    <property type="component" value="Unassembled WGS sequence"/>
</dbReference>
<dbReference type="InterPro" id="IPR027417">
    <property type="entry name" value="P-loop_NTPase"/>
</dbReference>
<sequence>EIKDKIATAAKIVLNVLLERASVICTTVSVATQASFNMTRRTHVVALEEAGRANDAETVGLFSHYWHASLRIISGAVNQLRPAAFGDEKQNPFSKLLTVSTIARIQAT</sequence>
<reference evidence="1 2" key="1">
    <citation type="journal article" date="2012" name="PLoS Pathog.">
        <title>Diverse lifestyles and strategies of plant pathogenesis encoded in the genomes of eighteen Dothideomycetes fungi.</title>
        <authorList>
            <person name="Ohm R.A."/>
            <person name="Feau N."/>
            <person name="Henrissat B."/>
            <person name="Schoch C.L."/>
            <person name="Horwitz B.A."/>
            <person name="Barry K.W."/>
            <person name="Condon B.J."/>
            <person name="Copeland A.C."/>
            <person name="Dhillon B."/>
            <person name="Glaser F."/>
            <person name="Hesse C.N."/>
            <person name="Kosti I."/>
            <person name="LaButti K."/>
            <person name="Lindquist E.A."/>
            <person name="Lucas S."/>
            <person name="Salamov A.A."/>
            <person name="Bradshaw R.E."/>
            <person name="Ciuffetti L."/>
            <person name="Hamelin R.C."/>
            <person name="Kema G.H.J."/>
            <person name="Lawrence C."/>
            <person name="Scott J.A."/>
            <person name="Spatafora J.W."/>
            <person name="Turgeon B.G."/>
            <person name="de Wit P.J.G.M."/>
            <person name="Zhong S."/>
            <person name="Goodwin S.B."/>
            <person name="Grigoriev I.V."/>
        </authorList>
    </citation>
    <scope>NUCLEOTIDE SEQUENCE [LARGE SCALE GENOMIC DNA]</scope>
    <source>
        <strain evidence="2">C5 / ATCC 48332 / race O</strain>
    </source>
</reference>
<gene>
    <name evidence="1" type="ORF">COCHEDRAFT_42835</name>
</gene>
<dbReference type="EMBL" id="KB445571">
    <property type="protein sequence ID" value="EMD94877.1"/>
    <property type="molecule type" value="Genomic_DNA"/>
</dbReference>
<dbReference type="STRING" id="701091.M2V4H3"/>
<proteinExistence type="predicted"/>
<dbReference type="Gene3D" id="3.40.50.300">
    <property type="entry name" value="P-loop containing nucleotide triphosphate hydrolases"/>
    <property type="match status" value="1"/>
</dbReference>